<dbReference type="PANTHER" id="PTHR46555:SF1">
    <property type="entry name" value="UBIQUITIN-LIKE PROTEIN 4A"/>
    <property type="match status" value="1"/>
</dbReference>
<evidence type="ECO:0000256" key="1">
    <source>
        <dbReference type="ARBA" id="ARBA00004514"/>
    </source>
</evidence>
<dbReference type="Gene3D" id="3.10.20.90">
    <property type="entry name" value="Phosphatidylinositol 3-kinase Catalytic Subunit, Chain A, domain 1"/>
    <property type="match status" value="1"/>
</dbReference>
<dbReference type="InParanoid" id="A0A1V9XMH1"/>
<keyword evidence="5" id="KW-1185">Reference proteome</keyword>
<comment type="subcellular location">
    <subcellularLocation>
        <location evidence="1">Cytoplasm</location>
        <location evidence="1">Cytosol</location>
    </subcellularLocation>
</comment>
<protein>
    <submittedName>
        <fullName evidence="4">Ubiquitin protein 4A-like</fullName>
    </submittedName>
</protein>
<dbReference type="STRING" id="418985.A0A1V9XMH1"/>
<evidence type="ECO:0000259" key="3">
    <source>
        <dbReference type="PROSITE" id="PS50053"/>
    </source>
</evidence>
<dbReference type="Pfam" id="PF00240">
    <property type="entry name" value="ubiquitin"/>
    <property type="match status" value="1"/>
</dbReference>
<feature type="domain" description="Ubiquitin-like" evidence="3">
    <location>
        <begin position="1"/>
        <end position="76"/>
    </location>
</feature>
<evidence type="ECO:0000313" key="4">
    <source>
        <dbReference type="EMBL" id="OQR74709.1"/>
    </source>
</evidence>
<dbReference type="Proteomes" id="UP000192247">
    <property type="component" value="Unassembled WGS sequence"/>
</dbReference>
<name>A0A1V9XMH1_9ACAR</name>
<organism evidence="4 5">
    <name type="scientific">Tropilaelaps mercedesae</name>
    <dbReference type="NCBI Taxonomy" id="418985"/>
    <lineage>
        <taxon>Eukaryota</taxon>
        <taxon>Metazoa</taxon>
        <taxon>Ecdysozoa</taxon>
        <taxon>Arthropoda</taxon>
        <taxon>Chelicerata</taxon>
        <taxon>Arachnida</taxon>
        <taxon>Acari</taxon>
        <taxon>Parasitiformes</taxon>
        <taxon>Mesostigmata</taxon>
        <taxon>Gamasina</taxon>
        <taxon>Dermanyssoidea</taxon>
        <taxon>Laelapidae</taxon>
        <taxon>Tropilaelaps</taxon>
    </lineage>
</organism>
<dbReference type="InterPro" id="IPR019956">
    <property type="entry name" value="Ubiquitin_dom"/>
</dbReference>
<dbReference type="InterPro" id="IPR029071">
    <property type="entry name" value="Ubiquitin-like_domsf"/>
</dbReference>
<evidence type="ECO:0000313" key="5">
    <source>
        <dbReference type="Proteomes" id="UP000192247"/>
    </source>
</evidence>
<dbReference type="AlphaFoldDB" id="A0A1V9XMH1"/>
<dbReference type="GO" id="GO:0006620">
    <property type="term" value="P:post-translational protein targeting to endoplasmic reticulum membrane"/>
    <property type="evidence" value="ECO:0007669"/>
    <property type="project" value="InterPro"/>
</dbReference>
<dbReference type="EMBL" id="MNPL01007534">
    <property type="protein sequence ID" value="OQR74709.1"/>
    <property type="molecule type" value="Genomic_DNA"/>
</dbReference>
<dbReference type="PRINTS" id="PR00348">
    <property type="entry name" value="UBIQUITIN"/>
</dbReference>
<evidence type="ECO:0000256" key="2">
    <source>
        <dbReference type="ARBA" id="ARBA00022490"/>
    </source>
</evidence>
<dbReference type="Pfam" id="PF17840">
    <property type="entry name" value="Tugs"/>
    <property type="match status" value="1"/>
</dbReference>
<reference evidence="4 5" key="1">
    <citation type="journal article" date="2017" name="Gigascience">
        <title>Draft genome of the honey bee ectoparasitic mite, Tropilaelaps mercedesae, is shaped by the parasitic life history.</title>
        <authorList>
            <person name="Dong X."/>
            <person name="Armstrong S.D."/>
            <person name="Xia D."/>
            <person name="Makepeace B.L."/>
            <person name="Darby A.C."/>
            <person name="Kadowaki T."/>
        </authorList>
    </citation>
    <scope>NUCLEOTIDE SEQUENCE [LARGE SCALE GENOMIC DNA]</scope>
    <source>
        <strain evidence="4">Wuxi-XJTLU</strain>
    </source>
</reference>
<dbReference type="FunCoup" id="A0A1V9XMH1">
    <property type="interactions" value="160"/>
</dbReference>
<dbReference type="GO" id="GO:0071818">
    <property type="term" value="C:BAT3 complex"/>
    <property type="evidence" value="ECO:0007669"/>
    <property type="project" value="TreeGrafter"/>
</dbReference>
<dbReference type="GO" id="GO:0051087">
    <property type="term" value="F:protein-folding chaperone binding"/>
    <property type="evidence" value="ECO:0007669"/>
    <property type="project" value="TreeGrafter"/>
</dbReference>
<dbReference type="SUPFAM" id="SSF54236">
    <property type="entry name" value="Ubiquitin-like"/>
    <property type="match status" value="1"/>
</dbReference>
<dbReference type="OrthoDB" id="417450at2759"/>
<dbReference type="InterPro" id="IPR000626">
    <property type="entry name" value="Ubiquitin-like_dom"/>
</dbReference>
<proteinExistence type="predicted"/>
<comment type="caution">
    <text evidence="4">The sequence shown here is derived from an EMBL/GenBank/DDBJ whole genome shotgun (WGS) entry which is preliminary data.</text>
</comment>
<keyword evidence="2" id="KW-0963">Cytoplasm</keyword>
<dbReference type="PANTHER" id="PTHR46555">
    <property type="entry name" value="UBIQUITIN-LIKE PROTEIN 4A"/>
    <property type="match status" value="1"/>
</dbReference>
<gene>
    <name evidence="4" type="ORF">BIW11_00912</name>
</gene>
<accession>A0A1V9XMH1</accession>
<dbReference type="InterPro" id="IPR047154">
    <property type="entry name" value="UBL4A-like"/>
</dbReference>
<sequence length="170" mass="18404">MKFTVKILGGQECSIEVPSTALVQDVKKELSVKMNVPVERQKLLFKGKTLVDASKVGEYSLEEGAKVHLVVSKPPTTSLASSSSGPSLPATSAKPSSSAEFWPLLSDLLCRHFVPEDVEKIIDEYKKDFEAGLQSLNLDDIDRMAHAILEGQQAAQSTAHKMTPPEAVPS</sequence>
<dbReference type="GO" id="GO:0071816">
    <property type="term" value="P:tail-anchored membrane protein insertion into ER membrane"/>
    <property type="evidence" value="ECO:0007669"/>
    <property type="project" value="TreeGrafter"/>
</dbReference>
<dbReference type="InterPro" id="IPR041421">
    <property type="entry name" value="Ubl4_C_TUGS"/>
</dbReference>
<dbReference type="PROSITE" id="PS50053">
    <property type="entry name" value="UBIQUITIN_2"/>
    <property type="match status" value="1"/>
</dbReference>
<dbReference type="SMART" id="SM00213">
    <property type="entry name" value="UBQ"/>
    <property type="match status" value="1"/>
</dbReference>